<dbReference type="InterPro" id="IPR029050">
    <property type="entry name" value="Immunoprotect_excell_Ig-like"/>
</dbReference>
<feature type="signal peptide" evidence="2">
    <location>
        <begin position="1"/>
        <end position="27"/>
    </location>
</feature>
<gene>
    <name evidence="4" type="ORF">C1S79_21190</name>
</gene>
<dbReference type="InterPro" id="IPR015250">
    <property type="entry name" value="MPT63-like"/>
</dbReference>
<evidence type="ECO:0000313" key="5">
    <source>
        <dbReference type="Proteomes" id="UP000309984"/>
    </source>
</evidence>
<evidence type="ECO:0000259" key="3">
    <source>
        <dbReference type="Pfam" id="PF09167"/>
    </source>
</evidence>
<dbReference type="Gene3D" id="2.60.40.1240">
    <property type="match status" value="1"/>
</dbReference>
<keyword evidence="5" id="KW-1185">Reference proteome</keyword>
<evidence type="ECO:0000256" key="1">
    <source>
        <dbReference type="ARBA" id="ARBA00022729"/>
    </source>
</evidence>
<proteinExistence type="predicted"/>
<name>A0AA94UCC9_9MYCO</name>
<evidence type="ECO:0000256" key="2">
    <source>
        <dbReference type="SAM" id="SignalP"/>
    </source>
</evidence>
<comment type="caution">
    <text evidence="4">The sequence shown here is derived from an EMBL/GenBank/DDBJ whole genome shotgun (WGS) entry which is preliminary data.</text>
</comment>
<keyword evidence="1 2" id="KW-0732">Signal</keyword>
<dbReference type="GO" id="GO:0005615">
    <property type="term" value="C:extracellular space"/>
    <property type="evidence" value="ECO:0007669"/>
    <property type="project" value="InterPro"/>
</dbReference>
<dbReference type="Pfam" id="PF09167">
    <property type="entry name" value="DUF1942"/>
    <property type="match status" value="1"/>
</dbReference>
<feature type="domain" description="MPT63-like" evidence="3">
    <location>
        <begin position="33"/>
        <end position="156"/>
    </location>
</feature>
<protein>
    <submittedName>
        <fullName evidence="4">Immunogenic protein MPT63</fullName>
    </submittedName>
</protein>
<accession>A0AA94UCC9</accession>
<organism evidence="4 5">
    <name type="scientific">Mycolicibacterium phocaicum</name>
    <dbReference type="NCBI Taxonomy" id="319706"/>
    <lineage>
        <taxon>Bacteria</taxon>
        <taxon>Bacillati</taxon>
        <taxon>Actinomycetota</taxon>
        <taxon>Actinomycetes</taxon>
        <taxon>Mycobacteriales</taxon>
        <taxon>Mycobacteriaceae</taxon>
        <taxon>Mycolicibacterium</taxon>
    </lineage>
</organism>
<dbReference type="SUPFAM" id="SSF81982">
    <property type="entry name" value="Antigen MPT63/MPB63 (immunoprotective extracellular protein)"/>
    <property type="match status" value="1"/>
</dbReference>
<feature type="chain" id="PRO_5041659409" evidence="2">
    <location>
        <begin position="28"/>
        <end position="196"/>
    </location>
</feature>
<dbReference type="EMBL" id="POTM01000052">
    <property type="protein sequence ID" value="TLH63690.1"/>
    <property type="molecule type" value="Genomic_DNA"/>
</dbReference>
<dbReference type="AlphaFoldDB" id="A0AA94UCC9"/>
<evidence type="ECO:0000313" key="4">
    <source>
        <dbReference type="EMBL" id="TLH63690.1"/>
    </source>
</evidence>
<reference evidence="4 5" key="1">
    <citation type="submission" date="2018-01" db="EMBL/GenBank/DDBJ databases">
        <title>Comparative genomics of Mycobacterium mucogenicum and Mycobacterium neoaurum clade members emphasizing tRNA and non-coding RNA.</title>
        <authorList>
            <person name="Behra P.R.K."/>
            <person name="Pettersson B.M.F."/>
            <person name="Das S."/>
            <person name="Dasgupta S."/>
            <person name="Kirsebom L.A."/>
        </authorList>
    </citation>
    <scope>NUCLEOTIDE SEQUENCE [LARGE SCALE GENOMIC DNA]</scope>
    <source>
        <strain evidence="4 5">DSM 45104</strain>
    </source>
</reference>
<sequence length="196" mass="20200">MYMVRRMVVAAAGMFGLAMMGAPLAAAAETCPHQMGSAQHLPDAGGGAAADWTLTGLHPSADPAPGYPLAGRLWEATVTVRAVSGAVTPMIPNFSAMGEQHAQYPVLWQLASPSGISAATLAQGQSATGKVYFDVTGADPMMVTYSAGGPKPAMMWCDMAAMAPMMSKPMPMPMDDCPCCDGGCDCCDNKGMNNGM</sequence>
<dbReference type="Proteomes" id="UP000309984">
    <property type="component" value="Unassembled WGS sequence"/>
</dbReference>